<dbReference type="GO" id="GO:0022857">
    <property type="term" value="F:transmembrane transporter activity"/>
    <property type="evidence" value="ECO:0007669"/>
    <property type="project" value="InterPro"/>
</dbReference>
<accession>A0A0D0HTX4</accession>
<dbReference type="Pfam" id="PF07690">
    <property type="entry name" value="MFS_1"/>
    <property type="match status" value="1"/>
</dbReference>
<dbReference type="PANTHER" id="PTHR43129:SF1">
    <property type="entry name" value="FOSMIDOMYCIN RESISTANCE PROTEIN"/>
    <property type="match status" value="1"/>
</dbReference>
<dbReference type="CDD" id="cd17478">
    <property type="entry name" value="MFS_FsR"/>
    <property type="match status" value="1"/>
</dbReference>
<sequence>MQASVEQRTNMQTVVYPILIAISIGHLLNDAMQAVVPALFPILESSMHLSYTQIGWIAFTLNMTSSILQPVVGLFSDRYPSPSFLPLGMGASLLGMVGLAFAPNFFFVLLSVLFIGLGSAIFHPEGSRVVYFAAQARRGFAQSIYQLGGNTGNALAPLFTALIFVPFGQKGAGWFVIVAALGMAVLFWVSKWYALQLHQLKNRSNRTIEGKTHTSKRIIFALVLLVLLVFARSWYYAGISNYYQFYLMKYYDVSIREAQLYLFVFMIAGAIGTVFGGPLADRFGRRNLIFASTLGTAPFALILPYVPLHFVLPIVFVTGFILSSSFATFVVYAQELLPGNVGMASGLIVGLAFGMGALGAVALGKIADVYTLKTLMVMCSFLPLFGILTFWLPKDVRAAQ</sequence>
<dbReference type="PROSITE" id="PS50850">
    <property type="entry name" value="MFS"/>
    <property type="match status" value="1"/>
</dbReference>
<organism evidence="8 9">
    <name type="scientific">Anoxybacillus ayderensis</name>
    <dbReference type="NCBI Taxonomy" id="265546"/>
    <lineage>
        <taxon>Bacteria</taxon>
        <taxon>Bacillati</taxon>
        <taxon>Bacillota</taxon>
        <taxon>Bacilli</taxon>
        <taxon>Bacillales</taxon>
        <taxon>Anoxybacillaceae</taxon>
        <taxon>Anoxybacillus</taxon>
    </lineage>
</organism>
<feature type="transmembrane region" description="Helical" evidence="6">
    <location>
        <begin position="96"/>
        <end position="122"/>
    </location>
</feature>
<dbReference type="PATRIC" id="fig|265546.4.peg.382"/>
<evidence type="ECO:0000313" key="8">
    <source>
        <dbReference type="EMBL" id="KIP22687.1"/>
    </source>
</evidence>
<evidence type="ECO:0000256" key="4">
    <source>
        <dbReference type="ARBA" id="ARBA00022989"/>
    </source>
</evidence>
<dbReference type="GO" id="GO:0005886">
    <property type="term" value="C:plasma membrane"/>
    <property type="evidence" value="ECO:0007669"/>
    <property type="project" value="UniProtKB-SubCell"/>
</dbReference>
<feature type="transmembrane region" description="Helical" evidence="6">
    <location>
        <begin position="54"/>
        <end position="76"/>
    </location>
</feature>
<evidence type="ECO:0000259" key="7">
    <source>
        <dbReference type="PROSITE" id="PS50850"/>
    </source>
</evidence>
<dbReference type="Proteomes" id="UP000032047">
    <property type="component" value="Unassembled WGS sequence"/>
</dbReference>
<evidence type="ECO:0000256" key="5">
    <source>
        <dbReference type="ARBA" id="ARBA00023136"/>
    </source>
</evidence>
<dbReference type="InterPro" id="IPR005829">
    <property type="entry name" value="Sugar_transporter_CS"/>
</dbReference>
<dbReference type="RefSeq" id="WP_042533972.1">
    <property type="nucleotide sequence ID" value="NZ_JXTG01000001.1"/>
</dbReference>
<feature type="transmembrane region" description="Helical" evidence="6">
    <location>
        <begin position="344"/>
        <end position="364"/>
    </location>
</feature>
<evidence type="ECO:0000313" key="9">
    <source>
        <dbReference type="Proteomes" id="UP000032047"/>
    </source>
</evidence>
<dbReference type="PANTHER" id="PTHR43129">
    <property type="entry name" value="FOSMIDOMYCIN RESISTANCE PROTEIN"/>
    <property type="match status" value="1"/>
</dbReference>
<keyword evidence="3 6" id="KW-0812">Transmembrane</keyword>
<evidence type="ECO:0000256" key="6">
    <source>
        <dbReference type="SAM" id="Phobius"/>
    </source>
</evidence>
<reference evidence="8 9" key="1">
    <citation type="submission" date="2015-01" db="EMBL/GenBank/DDBJ databases">
        <title>Genome sequence of Anoxybacillus ayderensis strain AB04.</title>
        <authorList>
            <person name="Belduz A.O."/>
            <person name="Canakci S."/>
            <person name="Chan K.-G."/>
            <person name="Kahar U.M."/>
            <person name="Yaakob A.S."/>
            <person name="Chan C.S."/>
            <person name="Goh K.M."/>
        </authorList>
    </citation>
    <scope>NUCLEOTIDE SEQUENCE [LARGE SCALE GENOMIC DNA]</scope>
    <source>
        <strain evidence="8 9">AB04</strain>
    </source>
</reference>
<name>A0A0D0HTX4_9BACL</name>
<dbReference type="AlphaFoldDB" id="A0A0D0HTX4"/>
<comment type="subcellular location">
    <subcellularLocation>
        <location evidence="1">Cell membrane</location>
        <topology evidence="1">Multi-pass membrane protein</topology>
    </subcellularLocation>
</comment>
<proteinExistence type="predicted"/>
<comment type="caution">
    <text evidence="8">The sequence shown here is derived from an EMBL/GenBank/DDBJ whole genome shotgun (WGS) entry which is preliminary data.</text>
</comment>
<keyword evidence="9" id="KW-1185">Reference proteome</keyword>
<feature type="transmembrane region" description="Helical" evidence="6">
    <location>
        <begin position="258"/>
        <end position="276"/>
    </location>
</feature>
<keyword evidence="4 6" id="KW-1133">Transmembrane helix</keyword>
<feature type="domain" description="Major facilitator superfamily (MFS) profile" evidence="7">
    <location>
        <begin position="18"/>
        <end position="397"/>
    </location>
</feature>
<dbReference type="InterPro" id="IPR011701">
    <property type="entry name" value="MFS"/>
</dbReference>
<feature type="transmembrane region" description="Helical" evidence="6">
    <location>
        <begin position="173"/>
        <end position="197"/>
    </location>
</feature>
<evidence type="ECO:0000256" key="1">
    <source>
        <dbReference type="ARBA" id="ARBA00004651"/>
    </source>
</evidence>
<feature type="transmembrane region" description="Helical" evidence="6">
    <location>
        <begin position="143"/>
        <end position="167"/>
    </location>
</feature>
<feature type="transmembrane region" description="Helical" evidence="6">
    <location>
        <begin position="370"/>
        <end position="392"/>
    </location>
</feature>
<feature type="transmembrane region" description="Helical" evidence="6">
    <location>
        <begin position="14"/>
        <end position="42"/>
    </location>
</feature>
<feature type="transmembrane region" description="Helical" evidence="6">
    <location>
        <begin position="218"/>
        <end position="238"/>
    </location>
</feature>
<dbReference type="InterPro" id="IPR036259">
    <property type="entry name" value="MFS_trans_sf"/>
</dbReference>
<dbReference type="InterPro" id="IPR020846">
    <property type="entry name" value="MFS_dom"/>
</dbReference>
<protein>
    <submittedName>
        <fullName evidence="8">Fosmidomycin resistance protein</fullName>
    </submittedName>
</protein>
<evidence type="ECO:0000256" key="3">
    <source>
        <dbReference type="ARBA" id="ARBA00022692"/>
    </source>
</evidence>
<dbReference type="Gene3D" id="1.20.1250.20">
    <property type="entry name" value="MFS general substrate transporter like domains"/>
    <property type="match status" value="2"/>
</dbReference>
<gene>
    <name evidence="8" type="ORF">JV16_00367</name>
</gene>
<dbReference type="SUPFAM" id="SSF103473">
    <property type="entry name" value="MFS general substrate transporter"/>
    <property type="match status" value="1"/>
</dbReference>
<dbReference type="EMBL" id="JXTG01000001">
    <property type="protein sequence ID" value="KIP22687.1"/>
    <property type="molecule type" value="Genomic_DNA"/>
</dbReference>
<evidence type="ECO:0000256" key="2">
    <source>
        <dbReference type="ARBA" id="ARBA00022448"/>
    </source>
</evidence>
<dbReference type="PROSITE" id="PS00216">
    <property type="entry name" value="SUGAR_TRANSPORT_1"/>
    <property type="match status" value="1"/>
</dbReference>
<keyword evidence="2" id="KW-0813">Transport</keyword>
<keyword evidence="5 6" id="KW-0472">Membrane</keyword>